<evidence type="ECO:0000256" key="7">
    <source>
        <dbReference type="ARBA" id="ARBA00022842"/>
    </source>
</evidence>
<dbReference type="Proteomes" id="UP000645257">
    <property type="component" value="Unassembled WGS sequence"/>
</dbReference>
<comment type="caution">
    <text evidence="8">Lacks conserved residue(s) required for the propagation of feature annotation.</text>
</comment>
<comment type="subcellular location">
    <subcellularLocation>
        <location evidence="8">Cytoplasm</location>
    </subcellularLocation>
</comment>
<comment type="caution">
    <text evidence="9">The sequence shown here is derived from an EMBL/GenBank/DDBJ whole genome shotgun (WGS) entry which is preliminary data.</text>
</comment>
<dbReference type="GO" id="GO:0005524">
    <property type="term" value="F:ATP binding"/>
    <property type="evidence" value="ECO:0007669"/>
    <property type="project" value="UniProtKB-UniRule"/>
</dbReference>
<dbReference type="HAMAP" id="MF_00336">
    <property type="entry name" value="BioD"/>
    <property type="match status" value="1"/>
</dbReference>
<dbReference type="SUPFAM" id="SSF52540">
    <property type="entry name" value="P-loop containing nucleoside triphosphate hydrolases"/>
    <property type="match status" value="1"/>
</dbReference>
<sequence>MAQGYFITGTDTDIGKTHAAVRLIRRWREEGKTVLAMKPVASGCEVAADGEWVNGDVTRLVAATGQTDLALMNPYRFLPPVSPHIAAREAGIEISLPVIAEHYRLLAESADIVLVEGAGGWFAPLSDTLFMEDLARALDLPVILVVGMRLGCINHALLTAAAIRASGAILAGWVANRIVPDQPAYGENMAMLRNRLDAPLLMELPFEA</sequence>
<dbReference type="PIRSF" id="PIRSF006755">
    <property type="entry name" value="DTB_synth"/>
    <property type="match status" value="1"/>
</dbReference>
<feature type="binding site" evidence="8">
    <location>
        <begin position="13"/>
        <end position="18"/>
    </location>
    <ligand>
        <name>ATP</name>
        <dbReference type="ChEBI" id="CHEBI:30616"/>
    </ligand>
</feature>
<comment type="function">
    <text evidence="8">Catalyzes a mechanistically unusual reaction, the ATP-dependent insertion of CO2 between the N7 and N8 nitrogen atoms of 7,8-diaminopelargonic acid (DAPA, also called 7,8-diammoniononanoate) to form a ureido ring.</text>
</comment>
<proteinExistence type="inferred from homology"/>
<comment type="similarity">
    <text evidence="8">Belongs to the dethiobiotin synthetase family.</text>
</comment>
<feature type="binding site" evidence="8">
    <location>
        <position position="56"/>
    </location>
    <ligand>
        <name>Mg(2+)</name>
        <dbReference type="ChEBI" id="CHEBI:18420"/>
    </ligand>
</feature>
<dbReference type="InterPro" id="IPR027417">
    <property type="entry name" value="P-loop_NTPase"/>
</dbReference>
<comment type="subunit">
    <text evidence="8">Homodimer.</text>
</comment>
<name>A0A918P3R8_9NEIS</name>
<keyword evidence="3 8" id="KW-0479">Metal-binding</keyword>
<gene>
    <name evidence="8 9" type="primary">bioD</name>
    <name evidence="9" type="ORF">GCM10011289_18490</name>
</gene>
<evidence type="ECO:0000256" key="6">
    <source>
        <dbReference type="ARBA" id="ARBA00022840"/>
    </source>
</evidence>
<feature type="binding site" evidence="8">
    <location>
        <begin position="176"/>
        <end position="177"/>
    </location>
    <ligand>
        <name>ATP</name>
        <dbReference type="ChEBI" id="CHEBI:30616"/>
    </ligand>
</feature>
<evidence type="ECO:0000256" key="8">
    <source>
        <dbReference type="HAMAP-Rule" id="MF_00336"/>
    </source>
</evidence>
<keyword evidence="5 8" id="KW-0093">Biotin biosynthesis</keyword>
<dbReference type="GO" id="GO:0042803">
    <property type="term" value="F:protein homodimerization activity"/>
    <property type="evidence" value="ECO:0007669"/>
    <property type="project" value="UniProtKB-ARBA"/>
</dbReference>
<evidence type="ECO:0000256" key="3">
    <source>
        <dbReference type="ARBA" id="ARBA00022723"/>
    </source>
</evidence>
<feature type="active site" evidence="8">
    <location>
        <position position="38"/>
    </location>
</feature>
<feature type="binding site" evidence="8">
    <location>
        <begin position="116"/>
        <end position="119"/>
    </location>
    <ligand>
        <name>ATP</name>
        <dbReference type="ChEBI" id="CHEBI:30616"/>
    </ligand>
</feature>
<feature type="binding site" evidence="8">
    <location>
        <position position="116"/>
    </location>
    <ligand>
        <name>Mg(2+)</name>
        <dbReference type="ChEBI" id="CHEBI:18420"/>
    </ligand>
</feature>
<keyword evidence="2 8" id="KW-0436">Ligase</keyword>
<reference evidence="9" key="2">
    <citation type="submission" date="2020-09" db="EMBL/GenBank/DDBJ databases">
        <authorList>
            <person name="Sun Q."/>
            <person name="Kim S."/>
        </authorList>
    </citation>
    <scope>NUCLEOTIDE SEQUENCE</scope>
    <source>
        <strain evidence="9">KCTC 32182</strain>
    </source>
</reference>
<dbReference type="GO" id="GO:0000287">
    <property type="term" value="F:magnesium ion binding"/>
    <property type="evidence" value="ECO:0007669"/>
    <property type="project" value="UniProtKB-UniRule"/>
</dbReference>
<protein>
    <recommendedName>
        <fullName evidence="8">ATP-dependent dethiobiotin synthetase BioD</fullName>
        <ecNumber evidence="8">6.3.3.3</ecNumber>
    </recommendedName>
    <alternativeName>
        <fullName evidence="8">DTB synthetase</fullName>
        <shortName evidence="8">DTBS</shortName>
    </alternativeName>
    <alternativeName>
        <fullName evidence="8">Dethiobiotin synthase</fullName>
    </alternativeName>
</protein>
<evidence type="ECO:0000313" key="10">
    <source>
        <dbReference type="Proteomes" id="UP000645257"/>
    </source>
</evidence>
<keyword evidence="7 8" id="KW-0460">Magnesium</keyword>
<dbReference type="Pfam" id="PF13500">
    <property type="entry name" value="AAA_26"/>
    <property type="match status" value="1"/>
</dbReference>
<accession>A0A918P3R8</accession>
<dbReference type="NCBIfam" id="TIGR00347">
    <property type="entry name" value="bioD"/>
    <property type="match status" value="1"/>
</dbReference>
<dbReference type="PANTHER" id="PTHR43210">
    <property type="entry name" value="DETHIOBIOTIN SYNTHETASE"/>
    <property type="match status" value="1"/>
</dbReference>
<dbReference type="PANTHER" id="PTHR43210:SF5">
    <property type="entry name" value="DETHIOBIOTIN SYNTHETASE"/>
    <property type="match status" value="1"/>
</dbReference>
<keyword evidence="4 8" id="KW-0547">Nucleotide-binding</keyword>
<comment type="pathway">
    <text evidence="8">Cofactor biosynthesis; biotin biosynthesis; biotin from 7,8-diaminononanoate: step 1/2.</text>
</comment>
<keyword evidence="10" id="KW-1185">Reference proteome</keyword>
<comment type="cofactor">
    <cofactor evidence="8">
        <name>Mg(2+)</name>
        <dbReference type="ChEBI" id="CHEBI:18420"/>
    </cofactor>
</comment>
<feature type="binding site" evidence="8">
    <location>
        <position position="17"/>
    </location>
    <ligand>
        <name>Mg(2+)</name>
        <dbReference type="ChEBI" id="CHEBI:18420"/>
    </ligand>
</feature>
<evidence type="ECO:0000256" key="1">
    <source>
        <dbReference type="ARBA" id="ARBA00022490"/>
    </source>
</evidence>
<keyword evidence="1 8" id="KW-0963">Cytoplasm</keyword>
<dbReference type="RefSeq" id="WP_189533579.1">
    <property type="nucleotide sequence ID" value="NZ_BMYX01000009.1"/>
</dbReference>
<evidence type="ECO:0000256" key="5">
    <source>
        <dbReference type="ARBA" id="ARBA00022756"/>
    </source>
</evidence>
<dbReference type="FunFam" id="3.40.50.300:FF:000292">
    <property type="entry name" value="ATP-dependent dethiobiotin synthetase BioD"/>
    <property type="match status" value="1"/>
</dbReference>
<dbReference type="EMBL" id="BMYX01000009">
    <property type="protein sequence ID" value="GGY15514.1"/>
    <property type="molecule type" value="Genomic_DNA"/>
</dbReference>
<evidence type="ECO:0000256" key="4">
    <source>
        <dbReference type="ARBA" id="ARBA00022741"/>
    </source>
</evidence>
<comment type="catalytic activity">
    <reaction evidence="8">
        <text>(7R,8S)-7,8-diammoniononanoate + CO2 + ATP = (4R,5S)-dethiobiotin + ADP + phosphate + 3 H(+)</text>
        <dbReference type="Rhea" id="RHEA:15805"/>
        <dbReference type="ChEBI" id="CHEBI:15378"/>
        <dbReference type="ChEBI" id="CHEBI:16526"/>
        <dbReference type="ChEBI" id="CHEBI:30616"/>
        <dbReference type="ChEBI" id="CHEBI:43474"/>
        <dbReference type="ChEBI" id="CHEBI:149469"/>
        <dbReference type="ChEBI" id="CHEBI:149473"/>
        <dbReference type="ChEBI" id="CHEBI:456216"/>
        <dbReference type="EC" id="6.3.3.3"/>
    </reaction>
</comment>
<dbReference type="EC" id="6.3.3.3" evidence="8"/>
<keyword evidence="6 8" id="KW-0067">ATP-binding</keyword>
<dbReference type="AlphaFoldDB" id="A0A918P3R8"/>
<dbReference type="GO" id="GO:0009102">
    <property type="term" value="P:biotin biosynthetic process"/>
    <property type="evidence" value="ECO:0007669"/>
    <property type="project" value="UniProtKB-UniRule"/>
</dbReference>
<dbReference type="GO" id="GO:0005829">
    <property type="term" value="C:cytosol"/>
    <property type="evidence" value="ECO:0007669"/>
    <property type="project" value="TreeGrafter"/>
</dbReference>
<dbReference type="CDD" id="cd03109">
    <property type="entry name" value="DTBS"/>
    <property type="match status" value="1"/>
</dbReference>
<evidence type="ECO:0000313" key="9">
    <source>
        <dbReference type="EMBL" id="GGY15514.1"/>
    </source>
</evidence>
<feature type="binding site" evidence="8">
    <location>
        <position position="42"/>
    </location>
    <ligand>
        <name>substrate</name>
    </ligand>
</feature>
<dbReference type="InterPro" id="IPR004472">
    <property type="entry name" value="DTB_synth_BioD"/>
</dbReference>
<dbReference type="Gene3D" id="3.40.50.300">
    <property type="entry name" value="P-loop containing nucleotide triphosphate hydrolases"/>
    <property type="match status" value="1"/>
</dbReference>
<reference evidence="9" key="1">
    <citation type="journal article" date="2014" name="Int. J. Syst. Evol. Microbiol.">
        <title>Complete genome sequence of Corynebacterium casei LMG S-19264T (=DSM 44701T), isolated from a smear-ripened cheese.</title>
        <authorList>
            <consortium name="US DOE Joint Genome Institute (JGI-PGF)"/>
            <person name="Walter F."/>
            <person name="Albersmeier A."/>
            <person name="Kalinowski J."/>
            <person name="Ruckert C."/>
        </authorList>
    </citation>
    <scope>NUCLEOTIDE SEQUENCE</scope>
    <source>
        <strain evidence="9">KCTC 32182</strain>
    </source>
</reference>
<evidence type="ECO:0000256" key="2">
    <source>
        <dbReference type="ARBA" id="ARBA00022598"/>
    </source>
</evidence>
<feature type="binding site" evidence="8">
    <location>
        <position position="56"/>
    </location>
    <ligand>
        <name>ATP</name>
        <dbReference type="ChEBI" id="CHEBI:30616"/>
    </ligand>
</feature>
<organism evidence="9 10">
    <name type="scientific">Paludibacterium paludis</name>
    <dbReference type="NCBI Taxonomy" id="1225769"/>
    <lineage>
        <taxon>Bacteria</taxon>
        <taxon>Pseudomonadati</taxon>
        <taxon>Pseudomonadota</taxon>
        <taxon>Betaproteobacteria</taxon>
        <taxon>Neisseriales</taxon>
        <taxon>Chromobacteriaceae</taxon>
        <taxon>Paludibacterium</taxon>
    </lineage>
</organism>
<dbReference type="GO" id="GO:0004141">
    <property type="term" value="F:dethiobiotin synthase activity"/>
    <property type="evidence" value="ECO:0007669"/>
    <property type="project" value="UniProtKB-UniRule"/>
</dbReference>